<dbReference type="Gramene" id="KJB62166">
    <property type="protein sequence ID" value="KJB62166"/>
    <property type="gene ID" value="B456_009G404600"/>
</dbReference>
<gene>
    <name evidence="2" type="ORF">B456_009G404600</name>
</gene>
<sequence>MLWSRDLIDVQKFSNRGVDLYIHLPSSELDKGNSEIIVITTVISGMVMIIIISALFLLRRMGQQRGKMSTFI</sequence>
<evidence type="ECO:0000313" key="3">
    <source>
        <dbReference type="Proteomes" id="UP000032304"/>
    </source>
</evidence>
<dbReference type="Proteomes" id="UP000032304">
    <property type="component" value="Chromosome 9"/>
</dbReference>
<feature type="transmembrane region" description="Helical" evidence="1">
    <location>
        <begin position="36"/>
        <end position="58"/>
    </location>
</feature>
<protein>
    <submittedName>
        <fullName evidence="2">Uncharacterized protein</fullName>
    </submittedName>
</protein>
<accession>A0A0D2U2K5</accession>
<keyword evidence="1" id="KW-0812">Transmembrane</keyword>
<evidence type="ECO:0000256" key="1">
    <source>
        <dbReference type="SAM" id="Phobius"/>
    </source>
</evidence>
<dbReference type="EMBL" id="CM001748">
    <property type="protein sequence ID" value="KJB62166.1"/>
    <property type="molecule type" value="Genomic_DNA"/>
</dbReference>
<organism evidence="2 3">
    <name type="scientific">Gossypium raimondii</name>
    <name type="common">Peruvian cotton</name>
    <name type="synonym">Gossypium klotzschianum subsp. raimondii</name>
    <dbReference type="NCBI Taxonomy" id="29730"/>
    <lineage>
        <taxon>Eukaryota</taxon>
        <taxon>Viridiplantae</taxon>
        <taxon>Streptophyta</taxon>
        <taxon>Embryophyta</taxon>
        <taxon>Tracheophyta</taxon>
        <taxon>Spermatophyta</taxon>
        <taxon>Magnoliopsida</taxon>
        <taxon>eudicotyledons</taxon>
        <taxon>Gunneridae</taxon>
        <taxon>Pentapetalae</taxon>
        <taxon>rosids</taxon>
        <taxon>malvids</taxon>
        <taxon>Malvales</taxon>
        <taxon>Malvaceae</taxon>
        <taxon>Malvoideae</taxon>
        <taxon>Gossypium</taxon>
    </lineage>
</organism>
<dbReference type="AlphaFoldDB" id="A0A0D2U2K5"/>
<proteinExistence type="predicted"/>
<evidence type="ECO:0000313" key="2">
    <source>
        <dbReference type="EMBL" id="KJB62166.1"/>
    </source>
</evidence>
<keyword evidence="3" id="KW-1185">Reference proteome</keyword>
<reference evidence="2 3" key="1">
    <citation type="journal article" date="2012" name="Nature">
        <title>Repeated polyploidization of Gossypium genomes and the evolution of spinnable cotton fibres.</title>
        <authorList>
            <person name="Paterson A.H."/>
            <person name="Wendel J.F."/>
            <person name="Gundlach H."/>
            <person name="Guo H."/>
            <person name="Jenkins J."/>
            <person name="Jin D."/>
            <person name="Llewellyn D."/>
            <person name="Showmaker K.C."/>
            <person name="Shu S."/>
            <person name="Udall J."/>
            <person name="Yoo M.J."/>
            <person name="Byers R."/>
            <person name="Chen W."/>
            <person name="Doron-Faigenboim A."/>
            <person name="Duke M.V."/>
            <person name="Gong L."/>
            <person name="Grimwood J."/>
            <person name="Grover C."/>
            <person name="Grupp K."/>
            <person name="Hu G."/>
            <person name="Lee T.H."/>
            <person name="Li J."/>
            <person name="Lin L."/>
            <person name="Liu T."/>
            <person name="Marler B.S."/>
            <person name="Page J.T."/>
            <person name="Roberts A.W."/>
            <person name="Romanel E."/>
            <person name="Sanders W.S."/>
            <person name="Szadkowski E."/>
            <person name="Tan X."/>
            <person name="Tang H."/>
            <person name="Xu C."/>
            <person name="Wang J."/>
            <person name="Wang Z."/>
            <person name="Zhang D."/>
            <person name="Zhang L."/>
            <person name="Ashrafi H."/>
            <person name="Bedon F."/>
            <person name="Bowers J.E."/>
            <person name="Brubaker C.L."/>
            <person name="Chee P.W."/>
            <person name="Das S."/>
            <person name="Gingle A.R."/>
            <person name="Haigler C.H."/>
            <person name="Harker D."/>
            <person name="Hoffmann L.V."/>
            <person name="Hovav R."/>
            <person name="Jones D.C."/>
            <person name="Lemke C."/>
            <person name="Mansoor S."/>
            <person name="ur Rahman M."/>
            <person name="Rainville L.N."/>
            <person name="Rambani A."/>
            <person name="Reddy U.K."/>
            <person name="Rong J.K."/>
            <person name="Saranga Y."/>
            <person name="Scheffler B.E."/>
            <person name="Scheffler J.A."/>
            <person name="Stelly D.M."/>
            <person name="Triplett B.A."/>
            <person name="Van Deynze A."/>
            <person name="Vaslin M.F."/>
            <person name="Waghmare V.N."/>
            <person name="Walford S.A."/>
            <person name="Wright R.J."/>
            <person name="Zaki E.A."/>
            <person name="Zhang T."/>
            <person name="Dennis E.S."/>
            <person name="Mayer K.F."/>
            <person name="Peterson D.G."/>
            <person name="Rokhsar D.S."/>
            <person name="Wang X."/>
            <person name="Schmutz J."/>
        </authorList>
    </citation>
    <scope>NUCLEOTIDE SEQUENCE [LARGE SCALE GENOMIC DNA]</scope>
</reference>
<name>A0A0D2U2K5_GOSRA</name>
<keyword evidence="1" id="KW-1133">Transmembrane helix</keyword>
<keyword evidence="1" id="KW-0472">Membrane</keyword>